<evidence type="ECO:0000313" key="4">
    <source>
        <dbReference type="EMBL" id="EGW32011.1"/>
    </source>
</evidence>
<reference evidence="4 5" key="1">
    <citation type="journal article" date="2011" name="Proc. Natl. Acad. Sci. U.S.A.">
        <title>Comparative genomics of xylose-fermenting fungi for enhanced biofuel production.</title>
        <authorList>
            <person name="Wohlbach D.J."/>
            <person name="Kuo A."/>
            <person name="Sato T.K."/>
            <person name="Potts K.M."/>
            <person name="Salamov A.A."/>
            <person name="LaButti K.M."/>
            <person name="Sun H."/>
            <person name="Clum A."/>
            <person name="Pangilinan J.L."/>
            <person name="Lindquist E.A."/>
            <person name="Lucas S."/>
            <person name="Lapidus A."/>
            <person name="Jin M."/>
            <person name="Gunawan C."/>
            <person name="Balan V."/>
            <person name="Dale B.E."/>
            <person name="Jeffries T.W."/>
            <person name="Zinkel R."/>
            <person name="Barry K.W."/>
            <person name="Grigoriev I.V."/>
            <person name="Gasch A.P."/>
        </authorList>
    </citation>
    <scope>NUCLEOTIDE SEQUENCE [LARGE SCALE GENOMIC DNA]</scope>
    <source>
        <strain evidence="5">NRRL Y-27907 / 11-Y1</strain>
    </source>
</reference>
<protein>
    <recommendedName>
        <fullName evidence="3">Bacterial surface antigen (D15) domain-containing protein</fullName>
    </recommendedName>
</protein>
<dbReference type="GeneID" id="18873719"/>
<dbReference type="Proteomes" id="UP000000709">
    <property type="component" value="Unassembled WGS sequence"/>
</dbReference>
<dbReference type="OMA" id="RYFNEWV"/>
<evidence type="ECO:0000313" key="5">
    <source>
        <dbReference type="Proteomes" id="UP000000709"/>
    </source>
</evidence>
<dbReference type="AlphaFoldDB" id="G3ANS6"/>
<feature type="domain" description="Bacterial surface antigen (D15)" evidence="3">
    <location>
        <begin position="130"/>
        <end position="442"/>
    </location>
</feature>
<dbReference type="eggNOG" id="ENOG502SUS5">
    <property type="taxonomic scope" value="Eukaryota"/>
</dbReference>
<dbReference type="STRING" id="619300.G3ANS6"/>
<keyword evidence="2" id="KW-0472">Membrane</keyword>
<dbReference type="EMBL" id="GL996502">
    <property type="protein sequence ID" value="EGW32011.1"/>
    <property type="molecule type" value="Genomic_DNA"/>
</dbReference>
<comment type="subcellular location">
    <subcellularLocation>
        <location evidence="1">Membrane</location>
    </subcellularLocation>
</comment>
<dbReference type="InParanoid" id="G3ANS6"/>
<dbReference type="RefSeq" id="XP_007375287.1">
    <property type="nucleotide sequence ID" value="XM_007375225.1"/>
</dbReference>
<accession>G3ANS6</accession>
<evidence type="ECO:0000256" key="1">
    <source>
        <dbReference type="ARBA" id="ARBA00004370"/>
    </source>
</evidence>
<dbReference type="InterPro" id="IPR000184">
    <property type="entry name" value="Bac_surfAg_D15"/>
</dbReference>
<dbReference type="HOGENOM" id="CLU_556813_0_0_1"/>
<gene>
    <name evidence="4" type="ORF">SPAPADRAFT_61114</name>
</gene>
<keyword evidence="5" id="KW-1185">Reference proteome</keyword>
<proteinExistence type="predicted"/>
<organism evidence="5">
    <name type="scientific">Spathaspora passalidarum (strain NRRL Y-27907 / 11-Y1)</name>
    <dbReference type="NCBI Taxonomy" id="619300"/>
    <lineage>
        <taxon>Eukaryota</taxon>
        <taxon>Fungi</taxon>
        <taxon>Dikarya</taxon>
        <taxon>Ascomycota</taxon>
        <taxon>Saccharomycotina</taxon>
        <taxon>Pichiomycetes</taxon>
        <taxon>Debaryomycetaceae</taxon>
        <taxon>Spathaspora</taxon>
    </lineage>
</organism>
<sequence length="470" mass="51956">MVASKVDSNPDLKTKILAETIVPESGTYPVLLTKVEINGGETFSPVFFRKLLSPLIDDGDYTLAQLTSNISKSHRKLLQTGVFSDLSVTVQPDFYSGLPDVVDYNKEKSLPTKVIFDLSTIDLNLSEGWFNFNNEEYMNLRLNYLNNNFNGNAEMVKFDVDYNPYKPYDHLISNAKFLANLNNPAYKFLVDLTHLHQNNQSWQGAKESGAGGIMGLVHSGDNAWDVFTGVALMKRTITAAEELEDFETPQATVPQGEYLKTALISNLSYNKLAYVNELTKNFPSGGYTWSLSNEIASYQGNSSAFLKSAFSYSFFKSFFKNFVTTQLSADVGGIFSHDGTSIHHSDKFYLGGYDTFPGFAKNAVDTNGGTQFYKLQATTYTKLPHWLHPVPASFDANPLRLYATGLVGNVTDSNILDDERGAVSAGVGLRYFNNWARFDMGYYVSSRVGSDLGGVKDGLKFSLSIGGLST</sequence>
<evidence type="ECO:0000259" key="3">
    <source>
        <dbReference type="Pfam" id="PF01103"/>
    </source>
</evidence>
<dbReference type="Pfam" id="PF01103">
    <property type="entry name" value="Omp85"/>
    <property type="match status" value="1"/>
</dbReference>
<dbReference type="Gene3D" id="2.40.160.50">
    <property type="entry name" value="membrane protein fhac: a member of the omp85/tpsb transporter family"/>
    <property type="match status" value="1"/>
</dbReference>
<evidence type="ECO:0000256" key="2">
    <source>
        <dbReference type="ARBA" id="ARBA00023136"/>
    </source>
</evidence>
<name>G3ANS6_SPAPN</name>
<dbReference type="GO" id="GO:0019867">
    <property type="term" value="C:outer membrane"/>
    <property type="evidence" value="ECO:0007669"/>
    <property type="project" value="InterPro"/>
</dbReference>
<dbReference type="KEGG" id="spaa:SPAPADRAFT_61114"/>
<dbReference type="OrthoDB" id="1724197at2759"/>